<keyword evidence="11" id="KW-0457">Lysine biosynthesis</keyword>
<keyword evidence="6 13" id="KW-0808">Transferase</keyword>
<dbReference type="PROSITE" id="PS00324">
    <property type="entry name" value="ASPARTOKINASE"/>
    <property type="match status" value="1"/>
</dbReference>
<comment type="pathway">
    <text evidence="4 14">Amino-acid biosynthesis; L-threonine biosynthesis; L-threonine from L-aspartate: step 1/5.</text>
</comment>
<dbReference type="Gene3D" id="1.20.120.1320">
    <property type="entry name" value="Aspartokinase, catalytic domain"/>
    <property type="match status" value="1"/>
</dbReference>
<evidence type="ECO:0000256" key="8">
    <source>
        <dbReference type="ARBA" id="ARBA00022777"/>
    </source>
</evidence>
<dbReference type="InterPro" id="IPR045865">
    <property type="entry name" value="ACT-like_dom_sf"/>
</dbReference>
<name>A0ABY9T1P3_BREBE</name>
<dbReference type="CDD" id="cd04916">
    <property type="entry name" value="ACT_AKiii-YclM-BS_2"/>
    <property type="match status" value="1"/>
</dbReference>
<dbReference type="Pfam" id="PF00696">
    <property type="entry name" value="AA_kinase"/>
    <property type="match status" value="1"/>
</dbReference>
<dbReference type="SUPFAM" id="SSF55021">
    <property type="entry name" value="ACT-like"/>
    <property type="match status" value="2"/>
</dbReference>
<comment type="catalytic activity">
    <reaction evidence="12 13">
        <text>L-aspartate + ATP = 4-phospho-L-aspartate + ADP</text>
        <dbReference type="Rhea" id="RHEA:23776"/>
        <dbReference type="ChEBI" id="CHEBI:29991"/>
        <dbReference type="ChEBI" id="CHEBI:30616"/>
        <dbReference type="ChEBI" id="CHEBI:57535"/>
        <dbReference type="ChEBI" id="CHEBI:456216"/>
        <dbReference type="EC" id="2.7.2.4"/>
    </reaction>
</comment>
<sequence>MKVAKFGGTSLANAEQIKKVCKIVQADPQRRLIVVSAPGKRFKEDEKVTDLLIGYADRYLQTGEGPSEKRAIFSRYREIVLGLQLPAEVGDQVEAELEAVLSNQQGLSAERFMDAVKAAGEDTCAKIVAHYLRHLGEEARYVSPLEAGLFVTDEAGNAHVLPEAYEQLATLRDWSGITVFPGFFGYTKAGELVTFSRGGSDITGSILAAAVKADVYENFTDVDSVYVVNPNLIKNPVEVKEITYREMRELSYSGFGVFHEEALIPAYQADIPVCIKNTNNPSAPGTMIVSEPPASTKRVSGIASDSGFCSIYVSKYLMNKEIGFGRKLLQILEEEGLSYEHTPSGIDNISVILRERDLTQDKEQRIVERIRRELAVDDVAVTHGLALVMIVGEGMRQSVGTTARAATALAAAKINLEMINQGSSEVSMMFGVKAEEAERAVIALYQEFFGCEEELSAQAAQVASTTV</sequence>
<comment type="similarity">
    <text evidence="5 13">Belongs to the aspartokinase family.</text>
</comment>
<evidence type="ECO:0000256" key="4">
    <source>
        <dbReference type="ARBA" id="ARBA00005139"/>
    </source>
</evidence>
<dbReference type="InterPro" id="IPR042199">
    <property type="entry name" value="AsparK_Bifunc_asparK/hSer_DH"/>
</dbReference>
<dbReference type="EMBL" id="CP134050">
    <property type="protein sequence ID" value="WNC14005.1"/>
    <property type="molecule type" value="Genomic_DNA"/>
</dbReference>
<keyword evidence="9" id="KW-0067">ATP-binding</keyword>
<feature type="domain" description="ACT" evidence="15">
    <location>
        <begin position="390"/>
        <end position="467"/>
    </location>
</feature>
<evidence type="ECO:0000256" key="2">
    <source>
        <dbReference type="ARBA" id="ARBA00004766"/>
    </source>
</evidence>
<dbReference type="InterPro" id="IPR018042">
    <property type="entry name" value="Aspartate_kinase_CS"/>
</dbReference>
<organism evidence="16 17">
    <name type="scientific">Brevibacillus brevis</name>
    <name type="common">Bacillus brevis</name>
    <dbReference type="NCBI Taxonomy" id="1393"/>
    <lineage>
        <taxon>Bacteria</taxon>
        <taxon>Bacillati</taxon>
        <taxon>Bacillota</taxon>
        <taxon>Bacilli</taxon>
        <taxon>Bacillales</taxon>
        <taxon>Paenibacillaceae</taxon>
        <taxon>Brevibacillus</taxon>
    </lineage>
</organism>
<accession>A0ABY9T1P3</accession>
<dbReference type="EC" id="2.7.2.4" evidence="13"/>
<dbReference type="Proteomes" id="UP001256827">
    <property type="component" value="Chromosome"/>
</dbReference>
<keyword evidence="10" id="KW-0220">Diaminopimelate biosynthesis</keyword>
<keyword evidence="7" id="KW-0547">Nucleotide-binding</keyword>
<keyword evidence="8 13" id="KW-0418">Kinase</keyword>
<dbReference type="NCBIfam" id="NF006540">
    <property type="entry name" value="PRK09034.1"/>
    <property type="match status" value="1"/>
</dbReference>
<dbReference type="CDD" id="cd04245">
    <property type="entry name" value="AAK_AKiii-YclM-BS"/>
    <property type="match status" value="1"/>
</dbReference>
<dbReference type="InterPro" id="IPR002912">
    <property type="entry name" value="ACT_dom"/>
</dbReference>
<dbReference type="InterPro" id="IPR005260">
    <property type="entry name" value="Asp_kin_monofn"/>
</dbReference>
<proteinExistence type="inferred from homology"/>
<evidence type="ECO:0000256" key="6">
    <source>
        <dbReference type="ARBA" id="ARBA00022679"/>
    </source>
</evidence>
<evidence type="ECO:0000256" key="10">
    <source>
        <dbReference type="ARBA" id="ARBA00022915"/>
    </source>
</evidence>
<dbReference type="InterPro" id="IPR001048">
    <property type="entry name" value="Asp/Glu/Uridylate_kinase"/>
</dbReference>
<dbReference type="RefSeq" id="WP_310765835.1">
    <property type="nucleotide sequence ID" value="NZ_CP134050.1"/>
</dbReference>
<evidence type="ECO:0000313" key="17">
    <source>
        <dbReference type="Proteomes" id="UP001256827"/>
    </source>
</evidence>
<evidence type="ECO:0000256" key="9">
    <source>
        <dbReference type="ARBA" id="ARBA00022840"/>
    </source>
</evidence>
<gene>
    <name evidence="16" type="ORF">RGB73_25540</name>
</gene>
<keyword evidence="14" id="KW-0028">Amino-acid biosynthesis</keyword>
<evidence type="ECO:0000259" key="15">
    <source>
        <dbReference type="PROSITE" id="PS51671"/>
    </source>
</evidence>
<dbReference type="Gene3D" id="3.40.1160.10">
    <property type="entry name" value="Acetylglutamate kinase-like"/>
    <property type="match status" value="1"/>
</dbReference>
<evidence type="ECO:0000256" key="12">
    <source>
        <dbReference type="ARBA" id="ARBA00047872"/>
    </source>
</evidence>
<comment type="pathway">
    <text evidence="3 14">Amino-acid biosynthesis; L-methionine biosynthesis via de novo pathway; L-homoserine from L-aspartate: step 1/3.</text>
</comment>
<comment type="pathway">
    <text evidence="2 14">Amino-acid biosynthesis; L-lysine biosynthesis via DAP pathway; (S)-tetrahydrodipicolinate from L-aspartate: step 1/4.</text>
</comment>
<evidence type="ECO:0000313" key="16">
    <source>
        <dbReference type="EMBL" id="WNC14005.1"/>
    </source>
</evidence>
<dbReference type="NCBIfam" id="TIGR00657">
    <property type="entry name" value="asp_kinases"/>
    <property type="match status" value="1"/>
</dbReference>
<evidence type="ECO:0000256" key="14">
    <source>
        <dbReference type="RuleBase" id="RU004249"/>
    </source>
</evidence>
<dbReference type="Pfam" id="PF22468">
    <property type="entry name" value="ACT_9"/>
    <property type="match status" value="1"/>
</dbReference>
<evidence type="ECO:0000256" key="1">
    <source>
        <dbReference type="ARBA" id="ARBA00003121"/>
    </source>
</evidence>
<dbReference type="PROSITE" id="PS51671">
    <property type="entry name" value="ACT"/>
    <property type="match status" value="1"/>
</dbReference>
<comment type="function">
    <text evidence="1">Catalyzes the phosphorylation of the beta-carboxyl group of aspartic acid with ATP to yield 4-phospho-L-aspartate, which is involved in the branched biosynthetic pathway leading to the biosynthesis of amino acids threonine, isoleucine and methionine.</text>
</comment>
<dbReference type="Gene3D" id="3.30.2130.10">
    <property type="entry name" value="VC0802-like"/>
    <property type="match status" value="1"/>
</dbReference>
<dbReference type="CDD" id="cd04911">
    <property type="entry name" value="ACT_AKiii-YclM-BS_1"/>
    <property type="match status" value="1"/>
</dbReference>
<reference evidence="16 17" key="1">
    <citation type="submission" date="2023-09" db="EMBL/GenBank/DDBJ databases">
        <title>Complete Genome and Methylome dissection of Bacillus brevis NEB573 original source of BbsI restriction endonuclease.</title>
        <authorList>
            <person name="Fomenkov A."/>
            <person name="Roberts R.D."/>
        </authorList>
    </citation>
    <scope>NUCLEOTIDE SEQUENCE [LARGE SCALE GENOMIC DNA]</scope>
    <source>
        <strain evidence="16 17">NEB573</strain>
    </source>
</reference>
<dbReference type="GO" id="GO:0004072">
    <property type="term" value="F:aspartate kinase activity"/>
    <property type="evidence" value="ECO:0007669"/>
    <property type="project" value="UniProtKB-EC"/>
</dbReference>
<protein>
    <recommendedName>
        <fullName evidence="13">Aspartokinase</fullName>
        <ecNumber evidence="13">2.7.2.4</ecNumber>
    </recommendedName>
</protein>
<evidence type="ECO:0000256" key="7">
    <source>
        <dbReference type="ARBA" id="ARBA00022741"/>
    </source>
</evidence>
<evidence type="ECO:0000256" key="5">
    <source>
        <dbReference type="ARBA" id="ARBA00010122"/>
    </source>
</evidence>
<dbReference type="InterPro" id="IPR054352">
    <property type="entry name" value="ACT_Aspartokinase"/>
</dbReference>
<dbReference type="InterPro" id="IPR036393">
    <property type="entry name" value="AceGlu_kinase-like_sf"/>
</dbReference>
<evidence type="ECO:0000256" key="3">
    <source>
        <dbReference type="ARBA" id="ARBA00004986"/>
    </source>
</evidence>
<evidence type="ECO:0000256" key="11">
    <source>
        <dbReference type="ARBA" id="ARBA00023154"/>
    </source>
</evidence>
<keyword evidence="17" id="KW-1185">Reference proteome</keyword>
<dbReference type="InterPro" id="IPR035804">
    <property type="entry name" value="AKIII_YclM_N"/>
</dbReference>
<dbReference type="PANTHER" id="PTHR21499">
    <property type="entry name" value="ASPARTATE KINASE"/>
    <property type="match status" value="1"/>
</dbReference>
<dbReference type="SUPFAM" id="SSF53633">
    <property type="entry name" value="Carbamate kinase-like"/>
    <property type="match status" value="1"/>
</dbReference>
<dbReference type="PIRSF" id="PIRSF000726">
    <property type="entry name" value="Asp_kin"/>
    <property type="match status" value="1"/>
</dbReference>
<evidence type="ECO:0000256" key="13">
    <source>
        <dbReference type="RuleBase" id="RU003448"/>
    </source>
</evidence>
<dbReference type="PANTHER" id="PTHR21499:SF67">
    <property type="entry name" value="ASPARTOKINASE 3"/>
    <property type="match status" value="1"/>
</dbReference>
<dbReference type="InterPro" id="IPR001341">
    <property type="entry name" value="Asp_kinase"/>
</dbReference>